<evidence type="ECO:0000313" key="2">
    <source>
        <dbReference type="EMBL" id="KJE96243.1"/>
    </source>
</evidence>
<sequence>MSFGIAFDIDGVLFQAGAGAYVPLPGARDVLLALNEPAPPHRITVPHVYLTNGTGTTEAGKAEQLRKTLNLPFELPPHQVVLASSPLCELPAIWAASRRPDGTAATATSSIPSAGSEHDEDKKKKKQPRVLVLSHSHDNAVMLARSSGFTNIATVQEFLQKYPFLVPVKGKAPGATSATLTTDELAARQKALELEEPFHSVLLYQSPEDWESALQICTDVLRSRDGRIAGRHNDLLPNEPQFVELHSGNPDFDYGALHATPRITLGAFRRCLEMVFLESTGRTLVSSLYGKPYPSVYDYARRLLEAQAADIAQRSASEGGATPAGASSGDARIARVYAVGDNPLSDIKGANTAGWHSILVRTGCFTGPGNHDEHPATHVCHGVKEALDWILSQERAQTQQ</sequence>
<dbReference type="EMBL" id="KE346371">
    <property type="protein sequence ID" value="KJE96243.1"/>
    <property type="molecule type" value="Genomic_DNA"/>
</dbReference>
<protein>
    <submittedName>
        <fullName evidence="2">HAD-superfamily subfamily IIA hydrolase</fullName>
    </submittedName>
</protein>
<feature type="compositionally biased region" description="Low complexity" evidence="1">
    <location>
        <begin position="103"/>
        <end position="115"/>
    </location>
</feature>
<organism evidence="2 3">
    <name type="scientific">Capsaspora owczarzaki (strain ATCC 30864)</name>
    <dbReference type="NCBI Taxonomy" id="595528"/>
    <lineage>
        <taxon>Eukaryota</taxon>
        <taxon>Filasterea</taxon>
        <taxon>Capsaspora</taxon>
    </lineage>
</organism>
<dbReference type="SUPFAM" id="SSF56784">
    <property type="entry name" value="HAD-like"/>
    <property type="match status" value="1"/>
</dbReference>
<dbReference type="RefSeq" id="XP_004344218.1">
    <property type="nucleotide sequence ID" value="XM_004344168.2"/>
</dbReference>
<dbReference type="GO" id="GO:0005739">
    <property type="term" value="C:mitochondrion"/>
    <property type="evidence" value="ECO:0007669"/>
    <property type="project" value="TreeGrafter"/>
</dbReference>
<dbReference type="Pfam" id="PF13344">
    <property type="entry name" value="Hydrolase_6"/>
    <property type="match status" value="1"/>
</dbReference>
<name>A0A0D2WVJ9_CAPO3</name>
<proteinExistence type="predicted"/>
<dbReference type="Pfam" id="PF13242">
    <property type="entry name" value="Hydrolase_like"/>
    <property type="match status" value="1"/>
</dbReference>
<evidence type="ECO:0000313" key="3">
    <source>
        <dbReference type="Proteomes" id="UP000008743"/>
    </source>
</evidence>
<dbReference type="PANTHER" id="PTHR14269:SF4">
    <property type="entry name" value="CAT EYE SYNDROME CRITICAL REGION PROTEIN 5"/>
    <property type="match status" value="1"/>
</dbReference>
<evidence type="ECO:0000256" key="1">
    <source>
        <dbReference type="SAM" id="MobiDB-lite"/>
    </source>
</evidence>
<dbReference type="PANTHER" id="PTHR14269">
    <property type="entry name" value="CDP-DIACYLGLYCEROL--GLYCEROL-3-PHOSPHATE 3-PHOSPHATIDYLTRANSFERASE-RELATED"/>
    <property type="match status" value="1"/>
</dbReference>
<dbReference type="PhylomeDB" id="A0A0D2WVJ9"/>
<keyword evidence="3" id="KW-1185">Reference proteome</keyword>
<gene>
    <name evidence="2" type="ORF">CAOG_006597</name>
</gene>
<dbReference type="OMA" id="RDWASDQ"/>
<dbReference type="Proteomes" id="UP000008743">
    <property type="component" value="Unassembled WGS sequence"/>
</dbReference>
<dbReference type="GO" id="GO:0016787">
    <property type="term" value="F:hydrolase activity"/>
    <property type="evidence" value="ECO:0007669"/>
    <property type="project" value="UniProtKB-KW"/>
</dbReference>
<dbReference type="InParanoid" id="A0A0D2WVJ9"/>
<reference evidence="3" key="1">
    <citation type="submission" date="2011-02" db="EMBL/GenBank/DDBJ databases">
        <title>The Genome Sequence of Capsaspora owczarzaki ATCC 30864.</title>
        <authorList>
            <person name="Russ C."/>
            <person name="Cuomo C."/>
            <person name="Burger G."/>
            <person name="Gray M.W."/>
            <person name="Holland P.W.H."/>
            <person name="King N."/>
            <person name="Lang F.B.F."/>
            <person name="Roger A.J."/>
            <person name="Ruiz-Trillo I."/>
            <person name="Young S.K."/>
            <person name="Zeng Q."/>
            <person name="Gargeya S."/>
            <person name="Alvarado L."/>
            <person name="Berlin A."/>
            <person name="Chapman S.B."/>
            <person name="Chen Z."/>
            <person name="Freedman E."/>
            <person name="Gellesch M."/>
            <person name="Goldberg J."/>
            <person name="Griggs A."/>
            <person name="Gujja S."/>
            <person name="Heilman E."/>
            <person name="Heiman D."/>
            <person name="Howarth C."/>
            <person name="Mehta T."/>
            <person name="Neiman D."/>
            <person name="Pearson M."/>
            <person name="Roberts A."/>
            <person name="Saif S."/>
            <person name="Shea T."/>
            <person name="Shenoy N."/>
            <person name="Sisk P."/>
            <person name="Stolte C."/>
            <person name="Sykes S."/>
            <person name="White J."/>
            <person name="Yandava C."/>
            <person name="Haas B."/>
            <person name="Nusbaum C."/>
            <person name="Birren B."/>
        </authorList>
    </citation>
    <scope>NUCLEOTIDE SEQUENCE</scope>
    <source>
        <strain evidence="3">ATCC 30864</strain>
    </source>
</reference>
<dbReference type="eggNOG" id="KOG1618">
    <property type="taxonomic scope" value="Eukaryota"/>
</dbReference>
<dbReference type="InterPro" id="IPR050324">
    <property type="entry name" value="CDP-alcohol_PTase-I"/>
</dbReference>
<dbReference type="InterPro" id="IPR006357">
    <property type="entry name" value="HAD-SF_hydro_IIA"/>
</dbReference>
<feature type="region of interest" description="Disordered" evidence="1">
    <location>
        <begin position="99"/>
        <end position="129"/>
    </location>
</feature>
<dbReference type="GO" id="GO:0046474">
    <property type="term" value="P:glycerophospholipid biosynthetic process"/>
    <property type="evidence" value="ECO:0007669"/>
    <property type="project" value="TreeGrafter"/>
</dbReference>
<dbReference type="Gene3D" id="3.40.50.1000">
    <property type="entry name" value="HAD superfamily/HAD-like"/>
    <property type="match status" value="2"/>
</dbReference>
<dbReference type="InterPro" id="IPR036412">
    <property type="entry name" value="HAD-like_sf"/>
</dbReference>
<dbReference type="OrthoDB" id="10251048at2759"/>
<accession>A0A0D2WVJ9</accession>
<dbReference type="AlphaFoldDB" id="A0A0D2WVJ9"/>
<dbReference type="STRING" id="595528.A0A0D2WVJ9"/>
<keyword evidence="2" id="KW-0378">Hydrolase</keyword>
<dbReference type="InterPro" id="IPR023214">
    <property type="entry name" value="HAD_sf"/>
</dbReference>